<dbReference type="PRINTS" id="PR00819">
    <property type="entry name" value="CBXCFQXSUPER"/>
</dbReference>
<dbReference type="InterPro" id="IPR050773">
    <property type="entry name" value="CbxX/CfxQ_RuBisCO_ESX"/>
</dbReference>
<protein>
    <recommendedName>
        <fullName evidence="5">ATPase AAA-type core domain-containing protein</fullName>
    </recommendedName>
</protein>
<dbReference type="InterPro" id="IPR003959">
    <property type="entry name" value="ATPase_AAA_core"/>
</dbReference>
<organism evidence="6">
    <name type="scientific">viral metagenome</name>
    <dbReference type="NCBI Taxonomy" id="1070528"/>
    <lineage>
        <taxon>unclassified sequences</taxon>
        <taxon>metagenomes</taxon>
        <taxon>organismal metagenomes</taxon>
    </lineage>
</organism>
<feature type="compositionally biased region" description="Basic and acidic residues" evidence="4">
    <location>
        <begin position="33"/>
        <end position="44"/>
    </location>
</feature>
<dbReference type="InterPro" id="IPR027417">
    <property type="entry name" value="P-loop_NTPase"/>
</dbReference>
<comment type="similarity">
    <text evidence="1">Belongs to the CbxX/CfxQ family.</text>
</comment>
<dbReference type="SUPFAM" id="SSF52540">
    <property type="entry name" value="P-loop containing nucleoside triphosphate hydrolases"/>
    <property type="match status" value="1"/>
</dbReference>
<name>A0A6C0BMS5_9ZZZZ</name>
<dbReference type="GO" id="GO:0005524">
    <property type="term" value="F:ATP binding"/>
    <property type="evidence" value="ECO:0007669"/>
    <property type="project" value="UniProtKB-KW"/>
</dbReference>
<dbReference type="PANTHER" id="PTHR43392">
    <property type="entry name" value="AAA-TYPE ATPASE FAMILY PROTEIN / ANKYRIN REPEAT FAMILY PROTEIN"/>
    <property type="match status" value="1"/>
</dbReference>
<evidence type="ECO:0000313" key="6">
    <source>
        <dbReference type="EMBL" id="QHS92718.1"/>
    </source>
</evidence>
<reference evidence="6" key="1">
    <citation type="journal article" date="2020" name="Nature">
        <title>Giant virus diversity and host interactions through global metagenomics.</title>
        <authorList>
            <person name="Schulz F."/>
            <person name="Roux S."/>
            <person name="Paez-Espino D."/>
            <person name="Jungbluth S."/>
            <person name="Walsh D.A."/>
            <person name="Denef V.J."/>
            <person name="McMahon K.D."/>
            <person name="Konstantinidis K.T."/>
            <person name="Eloe-Fadrosh E.A."/>
            <person name="Kyrpides N.C."/>
            <person name="Woyke T."/>
        </authorList>
    </citation>
    <scope>NUCLEOTIDE SEQUENCE</scope>
    <source>
        <strain evidence="6">GVMAG-M-3300014204-73</strain>
    </source>
</reference>
<feature type="compositionally biased region" description="Pro residues" evidence="4">
    <location>
        <begin position="1"/>
        <end position="19"/>
    </location>
</feature>
<evidence type="ECO:0000256" key="2">
    <source>
        <dbReference type="ARBA" id="ARBA00022741"/>
    </source>
</evidence>
<dbReference type="AlphaFoldDB" id="A0A6C0BMS5"/>
<keyword evidence="3" id="KW-0067">ATP-binding</keyword>
<dbReference type="Pfam" id="PF00004">
    <property type="entry name" value="AAA"/>
    <property type="match status" value="1"/>
</dbReference>
<dbReference type="GO" id="GO:0016887">
    <property type="term" value="F:ATP hydrolysis activity"/>
    <property type="evidence" value="ECO:0007669"/>
    <property type="project" value="InterPro"/>
</dbReference>
<evidence type="ECO:0000259" key="5">
    <source>
        <dbReference type="Pfam" id="PF00004"/>
    </source>
</evidence>
<dbReference type="InterPro" id="IPR000641">
    <property type="entry name" value="CbxX/CfxQ"/>
</dbReference>
<evidence type="ECO:0000256" key="1">
    <source>
        <dbReference type="ARBA" id="ARBA00010378"/>
    </source>
</evidence>
<evidence type="ECO:0000256" key="3">
    <source>
        <dbReference type="ARBA" id="ARBA00022840"/>
    </source>
</evidence>
<dbReference type="PANTHER" id="PTHR43392:SF2">
    <property type="entry name" value="AAA-TYPE ATPASE FAMILY PROTEIN _ ANKYRIN REPEAT FAMILY PROTEIN"/>
    <property type="match status" value="1"/>
</dbReference>
<sequence length="417" mass="47752">MDTDPPQQPPQQPPQPPQQPHIIVVISGINKRPHGEENNDGKDDNDSDEAWEMPTKRSKSDASSPSSSSTDTGIDECNKSDCDHLDYEDQEIDPKDQELGNITQVNNISDLIHLGNLYHCRRRTSYMGINLYRLHKLRTPLKKLDKMIGLQKIKENIVNQIVYFLSGLQGNQDDMMHTIIEGPPGSGKTEVGRILGEIYMTMGLLDKNVFKIVKRSDLVGRYLGHTCMKTQAVIDSCAGGVMFIDEAYSLGDNEGRDSFSKECLDTLNQNLSDNKGKFLCIIAGYTDALDRNFFAFNDGLRRRFTFKYVIEKYTAEELRDIFLSKVNDFGWSISPEVNLTQFFTKNYQLFPHFGGDIETLFLNLRIYHGRRIFCLDKTQHRKKLTQEDFDQGLRIFSGHRKKDNDDNMSMKLCSMYL</sequence>
<dbReference type="Gene3D" id="3.40.50.300">
    <property type="entry name" value="P-loop containing nucleotide triphosphate hydrolases"/>
    <property type="match status" value="1"/>
</dbReference>
<feature type="region of interest" description="Disordered" evidence="4">
    <location>
        <begin position="1"/>
        <end position="80"/>
    </location>
</feature>
<proteinExistence type="inferred from homology"/>
<feature type="domain" description="ATPase AAA-type core" evidence="5">
    <location>
        <begin position="180"/>
        <end position="292"/>
    </location>
</feature>
<dbReference type="EMBL" id="MN739188">
    <property type="protein sequence ID" value="QHS92718.1"/>
    <property type="molecule type" value="Genomic_DNA"/>
</dbReference>
<evidence type="ECO:0000256" key="4">
    <source>
        <dbReference type="SAM" id="MobiDB-lite"/>
    </source>
</evidence>
<keyword evidence="2" id="KW-0547">Nucleotide-binding</keyword>
<accession>A0A6C0BMS5</accession>